<feature type="compositionally biased region" description="Polar residues" evidence="1">
    <location>
        <begin position="137"/>
        <end position="148"/>
    </location>
</feature>
<protein>
    <submittedName>
        <fullName evidence="4">BAH domain-containing protein</fullName>
    </submittedName>
</protein>
<dbReference type="WBParaSite" id="HNAJ_0000999001-mRNA-1">
    <property type="protein sequence ID" value="HNAJ_0000999001-mRNA-1"/>
    <property type="gene ID" value="HNAJ_0000999001"/>
</dbReference>
<feature type="region of interest" description="Disordered" evidence="1">
    <location>
        <begin position="173"/>
        <end position="232"/>
    </location>
</feature>
<dbReference type="EMBL" id="UZAE01012829">
    <property type="protein sequence ID" value="VDO06899.1"/>
    <property type="molecule type" value="Genomic_DNA"/>
</dbReference>
<proteinExistence type="predicted"/>
<reference evidence="2 3" key="2">
    <citation type="submission" date="2018-11" db="EMBL/GenBank/DDBJ databases">
        <authorList>
            <consortium name="Pathogen Informatics"/>
        </authorList>
    </citation>
    <scope>NUCLEOTIDE SEQUENCE [LARGE SCALE GENOMIC DNA]</scope>
</reference>
<feature type="compositionally biased region" description="Polar residues" evidence="1">
    <location>
        <begin position="184"/>
        <end position="195"/>
    </location>
</feature>
<evidence type="ECO:0000256" key="1">
    <source>
        <dbReference type="SAM" id="MobiDB-lite"/>
    </source>
</evidence>
<feature type="region of interest" description="Disordered" evidence="1">
    <location>
        <begin position="248"/>
        <end position="299"/>
    </location>
</feature>
<reference evidence="4" key="1">
    <citation type="submission" date="2017-02" db="UniProtKB">
        <authorList>
            <consortium name="WormBaseParasite"/>
        </authorList>
    </citation>
    <scope>IDENTIFICATION</scope>
</reference>
<dbReference type="Proteomes" id="UP000278807">
    <property type="component" value="Unassembled WGS sequence"/>
</dbReference>
<keyword evidence="3" id="KW-1185">Reference proteome</keyword>
<dbReference type="OrthoDB" id="1922186at2759"/>
<name>A0A0R3TR04_RODNA</name>
<feature type="compositionally biased region" description="Basic residues" evidence="1">
    <location>
        <begin position="1"/>
        <end position="37"/>
    </location>
</feature>
<dbReference type="STRING" id="102285.A0A0R3TR04"/>
<gene>
    <name evidence="2" type="ORF">HNAJ_LOCUS9985</name>
</gene>
<feature type="region of interest" description="Disordered" evidence="1">
    <location>
        <begin position="1"/>
        <end position="60"/>
    </location>
</feature>
<feature type="region of interest" description="Disordered" evidence="1">
    <location>
        <begin position="130"/>
        <end position="150"/>
    </location>
</feature>
<evidence type="ECO:0000313" key="2">
    <source>
        <dbReference type="EMBL" id="VDO06899.1"/>
    </source>
</evidence>
<sequence length="659" mass="72140">MARGKATRKAPLRSVKQKRKPPTKSRRKPVRKKHMTKKNVPQISYKDSHSIGRRKSTNVPTYSESGRLYYDLHVRYGPSVTFENKEEKPPKDANHCCGFESTISDSTTIACKESTGPSSSTKKVNVKWKKKRRLAQKRQSPVKSTAPLNSRREASLNAEAKVNMLFESVKESKNKRRSLPALPTTITKDGVSSESGVKLSPVKLSPSKRTTKARRTRVSEPPPLPVLSPPQKRLAGLNATAIISACIKSSESDNKKPRRGRPPKSSLKSLTPKFVDANSSANENVQTNPTKPSSPLPPFPVTTTIIASSTTQFQKPTPCSSNAITTLATVSADTKVVPASAVSTLERFQSQKVISYGSKCIGVENISRQIIHVPGQSPCVPCTSCSNPVSQQLQQQRIVPNSILPFSSSSQNHSMVMLPDSSSFCPHPPNLITSAADMQHHPCFTTNQFYLSPFSSTNGQHQQQQTFYMSIPSPAPQFQFFSAAPFAYVQPSAQNFMSNNSYMLPMSFSPQLYNGFPFGGGCFVPRPMFAAVPQPPHQLPSQLAPLPQTSLLTEVGSPPTVNQISQRIDRAVSPIKSSPSTSTPVKKPLSGKRNPAAVSMITTVPVVEKEKPSPCLWAWVGEPSEKRIFLKVSGTSILFSCCNLSCDLLYVLCFYHKGV</sequence>
<dbReference type="AlphaFoldDB" id="A0A0R3TR04"/>
<feature type="compositionally biased region" description="Polar residues" evidence="1">
    <location>
        <begin position="277"/>
        <end position="286"/>
    </location>
</feature>
<accession>A0A0R3TR04</accession>
<evidence type="ECO:0000313" key="3">
    <source>
        <dbReference type="Proteomes" id="UP000278807"/>
    </source>
</evidence>
<organism evidence="4">
    <name type="scientific">Rodentolepis nana</name>
    <name type="common">Dwarf tapeworm</name>
    <name type="synonym">Hymenolepis nana</name>
    <dbReference type="NCBI Taxonomy" id="102285"/>
    <lineage>
        <taxon>Eukaryota</taxon>
        <taxon>Metazoa</taxon>
        <taxon>Spiralia</taxon>
        <taxon>Lophotrochozoa</taxon>
        <taxon>Platyhelminthes</taxon>
        <taxon>Cestoda</taxon>
        <taxon>Eucestoda</taxon>
        <taxon>Cyclophyllidea</taxon>
        <taxon>Hymenolepididae</taxon>
        <taxon>Rodentolepis</taxon>
    </lineage>
</organism>
<evidence type="ECO:0000313" key="4">
    <source>
        <dbReference type="WBParaSite" id="HNAJ_0000999001-mRNA-1"/>
    </source>
</evidence>